<sequence length="133" mass="14640">MNAEDVWRDLRTLMFEQADPHGSVVAATGVSFFRCKLLRRLQPGPMSAGELAEVIGSDPPYVSITLRELESRGYLVRTEDPKDRRRRLVELTGEGREIAARADRALAAPPASLSALSDNDIHALGQIVSSLLR</sequence>
<dbReference type="RefSeq" id="WP_089252632.1">
    <property type="nucleotide sequence ID" value="NZ_FZOW01000031.1"/>
</dbReference>
<evidence type="ECO:0000256" key="1">
    <source>
        <dbReference type="ARBA" id="ARBA00023015"/>
    </source>
</evidence>
<dbReference type="GO" id="GO:0006950">
    <property type="term" value="P:response to stress"/>
    <property type="evidence" value="ECO:0007669"/>
    <property type="project" value="TreeGrafter"/>
</dbReference>
<dbReference type="InterPro" id="IPR036388">
    <property type="entry name" value="WH-like_DNA-bd_sf"/>
</dbReference>
<reference evidence="6" key="1">
    <citation type="submission" date="2017-06" db="EMBL/GenBank/DDBJ databases">
        <authorList>
            <person name="Varghese N."/>
            <person name="Submissions S."/>
        </authorList>
    </citation>
    <scope>NUCLEOTIDE SEQUENCE [LARGE SCALE GENOMIC DNA]</scope>
    <source>
        <strain evidence="6">JCM 23211</strain>
    </source>
</reference>
<dbReference type="Pfam" id="PF01047">
    <property type="entry name" value="MarR"/>
    <property type="match status" value="1"/>
</dbReference>
<feature type="domain" description="HTH marR-type" evidence="4">
    <location>
        <begin position="1"/>
        <end position="133"/>
    </location>
</feature>
<dbReference type="CDD" id="cd00090">
    <property type="entry name" value="HTH_ARSR"/>
    <property type="match status" value="1"/>
</dbReference>
<dbReference type="PRINTS" id="PR00598">
    <property type="entry name" value="HTHMARR"/>
</dbReference>
<evidence type="ECO:0000313" key="5">
    <source>
        <dbReference type="EMBL" id="SNT51041.1"/>
    </source>
</evidence>
<dbReference type="InterPro" id="IPR000835">
    <property type="entry name" value="HTH_MarR-typ"/>
</dbReference>
<evidence type="ECO:0000313" key="6">
    <source>
        <dbReference type="Proteomes" id="UP000198327"/>
    </source>
</evidence>
<dbReference type="Proteomes" id="UP000198327">
    <property type="component" value="Unassembled WGS sequence"/>
</dbReference>
<keyword evidence="3" id="KW-0804">Transcription</keyword>
<dbReference type="STRING" id="398843.A3K89_13255"/>
<dbReference type="SUPFAM" id="SSF46785">
    <property type="entry name" value="Winged helix' DNA-binding domain"/>
    <property type="match status" value="1"/>
</dbReference>
<dbReference type="InterPro" id="IPR039422">
    <property type="entry name" value="MarR/SlyA-like"/>
</dbReference>
<dbReference type="InterPro" id="IPR011991">
    <property type="entry name" value="ArsR-like_HTH"/>
</dbReference>
<protein>
    <submittedName>
        <fullName evidence="5">MarR family protein</fullName>
    </submittedName>
</protein>
<dbReference type="PANTHER" id="PTHR33164">
    <property type="entry name" value="TRANSCRIPTIONAL REGULATOR, MARR FAMILY"/>
    <property type="match status" value="1"/>
</dbReference>
<accession>A0A239N7Z5</accession>
<evidence type="ECO:0000256" key="2">
    <source>
        <dbReference type="ARBA" id="ARBA00023125"/>
    </source>
</evidence>
<dbReference type="Gene3D" id="1.10.10.10">
    <property type="entry name" value="Winged helix-like DNA-binding domain superfamily/Winged helix DNA-binding domain"/>
    <property type="match status" value="1"/>
</dbReference>
<name>A0A239N7Z5_9NOCA</name>
<dbReference type="AlphaFoldDB" id="A0A239N7Z5"/>
<dbReference type="OrthoDB" id="8635520at2"/>
<dbReference type="GO" id="GO:0003677">
    <property type="term" value="F:DNA binding"/>
    <property type="evidence" value="ECO:0007669"/>
    <property type="project" value="UniProtKB-KW"/>
</dbReference>
<evidence type="ECO:0000259" key="4">
    <source>
        <dbReference type="PROSITE" id="PS50995"/>
    </source>
</evidence>
<evidence type="ECO:0000256" key="3">
    <source>
        <dbReference type="ARBA" id="ARBA00023163"/>
    </source>
</evidence>
<dbReference type="InterPro" id="IPR036390">
    <property type="entry name" value="WH_DNA-bd_sf"/>
</dbReference>
<organism evidence="5 6">
    <name type="scientific">Rhodococcoides kyotonense</name>
    <dbReference type="NCBI Taxonomy" id="398843"/>
    <lineage>
        <taxon>Bacteria</taxon>
        <taxon>Bacillati</taxon>
        <taxon>Actinomycetota</taxon>
        <taxon>Actinomycetes</taxon>
        <taxon>Mycobacteriales</taxon>
        <taxon>Nocardiaceae</taxon>
        <taxon>Rhodococcoides</taxon>
    </lineage>
</organism>
<dbReference type="EMBL" id="FZOW01000031">
    <property type="protein sequence ID" value="SNT51041.1"/>
    <property type="molecule type" value="Genomic_DNA"/>
</dbReference>
<dbReference type="GO" id="GO:0003700">
    <property type="term" value="F:DNA-binding transcription factor activity"/>
    <property type="evidence" value="ECO:0007669"/>
    <property type="project" value="InterPro"/>
</dbReference>
<keyword evidence="1" id="KW-0805">Transcription regulation</keyword>
<dbReference type="SMART" id="SM00347">
    <property type="entry name" value="HTH_MARR"/>
    <property type="match status" value="1"/>
</dbReference>
<keyword evidence="2" id="KW-0238">DNA-binding</keyword>
<dbReference type="PROSITE" id="PS50995">
    <property type="entry name" value="HTH_MARR_2"/>
    <property type="match status" value="1"/>
</dbReference>
<dbReference type="PANTHER" id="PTHR33164:SF64">
    <property type="entry name" value="TRANSCRIPTIONAL REGULATOR SLYA"/>
    <property type="match status" value="1"/>
</dbReference>
<proteinExistence type="predicted"/>
<keyword evidence="6" id="KW-1185">Reference proteome</keyword>
<gene>
    <name evidence="5" type="ORF">SAMN05421642_13141</name>
</gene>